<comment type="caution">
    <text evidence="4">The sequence shown here is derived from an EMBL/GenBank/DDBJ whole genome shotgun (WGS) entry which is preliminary data.</text>
</comment>
<evidence type="ECO:0000259" key="3">
    <source>
        <dbReference type="PROSITE" id="PS01031"/>
    </source>
</evidence>
<dbReference type="CDD" id="cd06471">
    <property type="entry name" value="ACD_LpsHSP_like"/>
    <property type="match status" value="1"/>
</dbReference>
<dbReference type="PROSITE" id="PS01031">
    <property type="entry name" value="SHSP"/>
    <property type="match status" value="1"/>
</dbReference>
<dbReference type="Gene3D" id="2.60.40.790">
    <property type="match status" value="1"/>
</dbReference>
<dbReference type="AlphaFoldDB" id="A0A0R1UT50"/>
<gene>
    <name evidence="4" type="ORF">FC21_GL001317</name>
</gene>
<dbReference type="SUPFAM" id="SSF49764">
    <property type="entry name" value="HSP20-like chaperones"/>
    <property type="match status" value="1"/>
</dbReference>
<keyword evidence="5" id="KW-1185">Reference proteome</keyword>
<evidence type="ECO:0000313" key="4">
    <source>
        <dbReference type="EMBL" id="KRL94584.1"/>
    </source>
</evidence>
<proteinExistence type="inferred from homology"/>
<sequence length="141" mass="16244">MAHELQRRNDLFGDVFDLRNWMNDNFFAQTTPTSMKTDIAETEHSYRLKMDLPGFPKDKIHVNYANNILTVTGTRDSFADEADHEGNLLHSERHYGQMSREFRLPDVDINNAKAKYEDGVLILDLPKLTDQANNQTSISID</sequence>
<keyword evidence="4" id="KW-0346">Stress response</keyword>
<accession>A0A0R1UT50</accession>
<organism evidence="4 5">
    <name type="scientific">Limosilactobacillus equigenerosi DSM 18793 = JCM 14505</name>
    <dbReference type="NCBI Taxonomy" id="1423742"/>
    <lineage>
        <taxon>Bacteria</taxon>
        <taxon>Bacillati</taxon>
        <taxon>Bacillota</taxon>
        <taxon>Bacilli</taxon>
        <taxon>Lactobacillales</taxon>
        <taxon>Lactobacillaceae</taxon>
        <taxon>Limosilactobacillus</taxon>
    </lineage>
</organism>
<dbReference type="InterPro" id="IPR008978">
    <property type="entry name" value="HSP20-like_chaperone"/>
</dbReference>
<comment type="similarity">
    <text evidence="1 2">Belongs to the small heat shock protein (HSP20) family.</text>
</comment>
<dbReference type="PANTHER" id="PTHR11527">
    <property type="entry name" value="HEAT-SHOCK PROTEIN 20 FAMILY MEMBER"/>
    <property type="match status" value="1"/>
</dbReference>
<evidence type="ECO:0000256" key="1">
    <source>
        <dbReference type="PROSITE-ProRule" id="PRU00285"/>
    </source>
</evidence>
<dbReference type="EMBL" id="AZGC01000033">
    <property type="protein sequence ID" value="KRL94584.1"/>
    <property type="molecule type" value="Genomic_DNA"/>
</dbReference>
<name>A0A0R1UT50_9LACO</name>
<feature type="domain" description="SHSP" evidence="3">
    <location>
        <begin position="28"/>
        <end position="141"/>
    </location>
</feature>
<protein>
    <submittedName>
        <fullName evidence="4">Small heat shock protein</fullName>
    </submittedName>
</protein>
<dbReference type="PATRIC" id="fig|1423742.4.peg.1366"/>
<dbReference type="InterPro" id="IPR002068">
    <property type="entry name" value="A-crystallin/Hsp20_dom"/>
</dbReference>
<dbReference type="STRING" id="417373.GCA_001570685_00984"/>
<evidence type="ECO:0000313" key="5">
    <source>
        <dbReference type="Proteomes" id="UP000051084"/>
    </source>
</evidence>
<reference evidence="4 5" key="1">
    <citation type="journal article" date="2015" name="Genome Announc.">
        <title>Expanding the biotechnology potential of lactobacilli through comparative genomics of 213 strains and associated genera.</title>
        <authorList>
            <person name="Sun Z."/>
            <person name="Harris H.M."/>
            <person name="McCann A."/>
            <person name="Guo C."/>
            <person name="Argimon S."/>
            <person name="Zhang W."/>
            <person name="Yang X."/>
            <person name="Jeffery I.B."/>
            <person name="Cooney J.C."/>
            <person name="Kagawa T.F."/>
            <person name="Liu W."/>
            <person name="Song Y."/>
            <person name="Salvetti E."/>
            <person name="Wrobel A."/>
            <person name="Rasinkangas P."/>
            <person name="Parkhill J."/>
            <person name="Rea M.C."/>
            <person name="O'Sullivan O."/>
            <person name="Ritari J."/>
            <person name="Douillard F.P."/>
            <person name="Paul Ross R."/>
            <person name="Yang R."/>
            <person name="Briner A.E."/>
            <person name="Felis G.E."/>
            <person name="de Vos W.M."/>
            <person name="Barrangou R."/>
            <person name="Klaenhammer T.R."/>
            <person name="Caufield P.W."/>
            <person name="Cui Y."/>
            <person name="Zhang H."/>
            <person name="O'Toole P.W."/>
        </authorList>
    </citation>
    <scope>NUCLEOTIDE SEQUENCE [LARGE SCALE GENOMIC DNA]</scope>
    <source>
        <strain evidence="4 5">DSM 18793</strain>
    </source>
</reference>
<dbReference type="InterPro" id="IPR031107">
    <property type="entry name" value="Small_HSP"/>
</dbReference>
<dbReference type="Proteomes" id="UP000051084">
    <property type="component" value="Unassembled WGS sequence"/>
</dbReference>
<evidence type="ECO:0000256" key="2">
    <source>
        <dbReference type="RuleBase" id="RU003616"/>
    </source>
</evidence>
<dbReference type="OrthoDB" id="9811615at2"/>
<dbReference type="RefSeq" id="WP_054653358.1">
    <property type="nucleotide sequence ID" value="NZ_AZGC01000033.1"/>
</dbReference>
<dbReference type="Pfam" id="PF00011">
    <property type="entry name" value="HSP20"/>
    <property type="match status" value="1"/>
</dbReference>